<feature type="chain" id="PRO_5037968254" description="LPS-assembly lipoprotein LptE" evidence="7">
    <location>
        <begin position="20"/>
        <end position="177"/>
    </location>
</feature>
<evidence type="ECO:0000256" key="6">
    <source>
        <dbReference type="HAMAP-Rule" id="MF_01186"/>
    </source>
</evidence>
<comment type="caution">
    <text evidence="8">The sequence shown here is derived from an EMBL/GenBank/DDBJ whole genome shotgun (WGS) entry which is preliminary data.</text>
</comment>
<name>A0A939DCW4_9GAMM</name>
<dbReference type="GO" id="GO:0009279">
    <property type="term" value="C:cell outer membrane"/>
    <property type="evidence" value="ECO:0007669"/>
    <property type="project" value="UniProtKB-SubCell"/>
</dbReference>
<dbReference type="EMBL" id="JAFKCZ010000003">
    <property type="protein sequence ID" value="MBN7795729.1"/>
    <property type="molecule type" value="Genomic_DNA"/>
</dbReference>
<dbReference type="GO" id="GO:0015920">
    <property type="term" value="P:lipopolysaccharide transport"/>
    <property type="evidence" value="ECO:0007669"/>
    <property type="project" value="TreeGrafter"/>
</dbReference>
<evidence type="ECO:0000256" key="1">
    <source>
        <dbReference type="ARBA" id="ARBA00022729"/>
    </source>
</evidence>
<evidence type="ECO:0000256" key="5">
    <source>
        <dbReference type="ARBA" id="ARBA00023288"/>
    </source>
</evidence>
<gene>
    <name evidence="6" type="primary">lptE</name>
    <name evidence="8" type="ORF">JYP50_03950</name>
</gene>
<dbReference type="PROSITE" id="PS51257">
    <property type="entry name" value="PROKAR_LIPOPROTEIN"/>
    <property type="match status" value="1"/>
</dbReference>
<feature type="signal peptide" evidence="7">
    <location>
        <begin position="1"/>
        <end position="19"/>
    </location>
</feature>
<evidence type="ECO:0000256" key="7">
    <source>
        <dbReference type="SAM" id="SignalP"/>
    </source>
</evidence>
<comment type="function">
    <text evidence="6">Together with LptD, is involved in the assembly of lipopolysaccharide (LPS) at the surface of the outer membrane. Required for the proper assembly of LptD. Binds LPS and may serve as the LPS recognition site at the outer membrane.</text>
</comment>
<keyword evidence="4 6" id="KW-0998">Cell outer membrane</keyword>
<comment type="subunit">
    <text evidence="6">Component of the lipopolysaccharide transport and assembly complex. Interacts with LptD.</text>
</comment>
<dbReference type="GO" id="GO:1990351">
    <property type="term" value="C:transporter complex"/>
    <property type="evidence" value="ECO:0007669"/>
    <property type="project" value="TreeGrafter"/>
</dbReference>
<dbReference type="AlphaFoldDB" id="A0A939DCW4"/>
<dbReference type="Gene3D" id="3.30.160.150">
    <property type="entry name" value="Lipoprotein like domain"/>
    <property type="match status" value="1"/>
</dbReference>
<dbReference type="Pfam" id="PF04390">
    <property type="entry name" value="LptE"/>
    <property type="match status" value="1"/>
</dbReference>
<evidence type="ECO:0000313" key="8">
    <source>
        <dbReference type="EMBL" id="MBN7795729.1"/>
    </source>
</evidence>
<dbReference type="RefSeq" id="WP_206559179.1">
    <property type="nucleotide sequence ID" value="NZ_JAFKCZ010000003.1"/>
</dbReference>
<comment type="similarity">
    <text evidence="6">Belongs to the LptE lipoprotein family.</text>
</comment>
<dbReference type="GO" id="GO:0001530">
    <property type="term" value="F:lipopolysaccharide binding"/>
    <property type="evidence" value="ECO:0007669"/>
    <property type="project" value="TreeGrafter"/>
</dbReference>
<dbReference type="PANTHER" id="PTHR38098">
    <property type="entry name" value="LPS-ASSEMBLY LIPOPROTEIN LPTE"/>
    <property type="match status" value="1"/>
</dbReference>
<protein>
    <recommendedName>
        <fullName evidence="6">LPS-assembly lipoprotein LptE</fullName>
    </recommendedName>
</protein>
<dbReference type="GO" id="GO:0043165">
    <property type="term" value="P:Gram-negative-bacterium-type cell outer membrane assembly"/>
    <property type="evidence" value="ECO:0007669"/>
    <property type="project" value="UniProtKB-UniRule"/>
</dbReference>
<keyword evidence="9" id="KW-1185">Reference proteome</keyword>
<dbReference type="HAMAP" id="MF_01186">
    <property type="entry name" value="LPS_assembly_LptE"/>
    <property type="match status" value="1"/>
</dbReference>
<evidence type="ECO:0000256" key="2">
    <source>
        <dbReference type="ARBA" id="ARBA00023136"/>
    </source>
</evidence>
<comment type="subcellular location">
    <subcellularLocation>
        <location evidence="6">Cell outer membrane</location>
        <topology evidence="6">Lipid-anchor</topology>
    </subcellularLocation>
</comment>
<keyword evidence="3 6" id="KW-0564">Palmitate</keyword>
<keyword evidence="5 6" id="KW-0449">Lipoprotein</keyword>
<organism evidence="8 9">
    <name type="scientific">Parahaliea mediterranea</name>
    <dbReference type="NCBI Taxonomy" id="651086"/>
    <lineage>
        <taxon>Bacteria</taxon>
        <taxon>Pseudomonadati</taxon>
        <taxon>Pseudomonadota</taxon>
        <taxon>Gammaproteobacteria</taxon>
        <taxon>Cellvibrionales</taxon>
        <taxon>Halieaceae</taxon>
        <taxon>Parahaliea</taxon>
    </lineage>
</organism>
<dbReference type="Proteomes" id="UP000664303">
    <property type="component" value="Unassembled WGS sequence"/>
</dbReference>
<evidence type="ECO:0000256" key="3">
    <source>
        <dbReference type="ARBA" id="ARBA00023139"/>
    </source>
</evidence>
<sequence length="177" mass="19406">MPQRLTRLALLLGLTCLLAACGFQLRGNSGATALPEAWKVMYLDTGNPNSEFSRELKARFSANGITWAEEPADAAFILDLGPERFSQRNLSLNREARAAEFELTMASRFAVRKPGTSAPVIKPAEATVIKQMENDPRNVVGKAEEIRIIKGEMRVELAQQILRRIGFFAANASASAN</sequence>
<dbReference type="InterPro" id="IPR007485">
    <property type="entry name" value="LPS_assembly_LptE"/>
</dbReference>
<evidence type="ECO:0000313" key="9">
    <source>
        <dbReference type="Proteomes" id="UP000664303"/>
    </source>
</evidence>
<accession>A0A939DCW4</accession>
<reference evidence="8" key="1">
    <citation type="submission" date="2021-02" db="EMBL/GenBank/DDBJ databases">
        <title>PHA producing bacteria isolated from coastal sediment in Guangdong, Shenzhen.</title>
        <authorList>
            <person name="Zheng W."/>
            <person name="Yu S."/>
            <person name="Huang Y."/>
        </authorList>
    </citation>
    <scope>NUCLEOTIDE SEQUENCE</scope>
    <source>
        <strain evidence="8">TN14-10</strain>
    </source>
</reference>
<keyword evidence="2 6" id="KW-0472">Membrane</keyword>
<proteinExistence type="inferred from homology"/>
<evidence type="ECO:0000256" key="4">
    <source>
        <dbReference type="ARBA" id="ARBA00023237"/>
    </source>
</evidence>
<dbReference type="PANTHER" id="PTHR38098:SF1">
    <property type="entry name" value="LPS-ASSEMBLY LIPOPROTEIN LPTE"/>
    <property type="match status" value="1"/>
</dbReference>
<keyword evidence="1 6" id="KW-0732">Signal</keyword>